<dbReference type="Proteomes" id="UP000799537">
    <property type="component" value="Unassembled WGS sequence"/>
</dbReference>
<dbReference type="GeneID" id="54567795"/>
<evidence type="ECO:0000256" key="1">
    <source>
        <dbReference type="SAM" id="MobiDB-lite"/>
    </source>
</evidence>
<dbReference type="EMBL" id="ML993633">
    <property type="protein sequence ID" value="KAF2159800.1"/>
    <property type="molecule type" value="Genomic_DNA"/>
</dbReference>
<keyword evidence="3" id="KW-1185">Reference proteome</keyword>
<proteinExistence type="predicted"/>
<dbReference type="RefSeq" id="XP_033660689.1">
    <property type="nucleotide sequence ID" value="XM_033814523.1"/>
</dbReference>
<sequence>MSRDRRLRGCRRACHRSYRQETSLGHPSFDPVQALIQIVRTRAISKLVDFQDHVAVKLLVSWQRGCGLFVGAAFAQQPSSPAPDGLPHTNTPPTARLLALATAVSTTQPARRLFLAEAMADSSKTSGGDRPQLTTRIPRRSAATQAMFSIRWMAQESIGMESTPTSRDKDDDYDTAAESFASSAEGNQERGNPCRENAPTSPRRNSSKKSAIPMPVPTAASIHARSITSGIQATAMAESKLPMSIREKAIAIAALQNATEKARLALENVKLDKRMERGPRCEERAAHKTKAAKDEIKAPKQPREAVNDEGVIRVDHVLAKVEEKAIQMDLTPSASLKKDQDALKAPGPRFKVDCPSYRWLAMMMGRFAHPCALRLQNVKYALQSIGVKMDRASNKYYVLRPKSNDPAMASRNWKEVNVAIALMKDFESRDNADGKRPEMSQLGRLLQEEWGFSMEMLKIDCRCHILDT</sequence>
<feature type="region of interest" description="Disordered" evidence="1">
    <location>
        <begin position="180"/>
        <end position="213"/>
    </location>
</feature>
<feature type="compositionally biased region" description="Polar residues" evidence="1">
    <location>
        <begin position="180"/>
        <end position="190"/>
    </location>
</feature>
<gene>
    <name evidence="2" type="ORF">M409DRAFT_60565</name>
</gene>
<evidence type="ECO:0000313" key="2">
    <source>
        <dbReference type="EMBL" id="KAF2159800.1"/>
    </source>
</evidence>
<feature type="region of interest" description="Disordered" evidence="1">
    <location>
        <begin position="118"/>
        <end position="140"/>
    </location>
</feature>
<protein>
    <submittedName>
        <fullName evidence="2">Uncharacterized protein</fullName>
    </submittedName>
</protein>
<organism evidence="2 3">
    <name type="scientific">Zasmidium cellare ATCC 36951</name>
    <dbReference type="NCBI Taxonomy" id="1080233"/>
    <lineage>
        <taxon>Eukaryota</taxon>
        <taxon>Fungi</taxon>
        <taxon>Dikarya</taxon>
        <taxon>Ascomycota</taxon>
        <taxon>Pezizomycotina</taxon>
        <taxon>Dothideomycetes</taxon>
        <taxon>Dothideomycetidae</taxon>
        <taxon>Mycosphaerellales</taxon>
        <taxon>Mycosphaerellaceae</taxon>
        <taxon>Zasmidium</taxon>
    </lineage>
</organism>
<name>A0A6A6C0W3_ZASCE</name>
<dbReference type="AlphaFoldDB" id="A0A6A6C0W3"/>
<evidence type="ECO:0000313" key="3">
    <source>
        <dbReference type="Proteomes" id="UP000799537"/>
    </source>
</evidence>
<reference evidence="2" key="1">
    <citation type="journal article" date="2020" name="Stud. Mycol.">
        <title>101 Dothideomycetes genomes: a test case for predicting lifestyles and emergence of pathogens.</title>
        <authorList>
            <person name="Haridas S."/>
            <person name="Albert R."/>
            <person name="Binder M."/>
            <person name="Bloem J."/>
            <person name="Labutti K."/>
            <person name="Salamov A."/>
            <person name="Andreopoulos B."/>
            <person name="Baker S."/>
            <person name="Barry K."/>
            <person name="Bills G."/>
            <person name="Bluhm B."/>
            <person name="Cannon C."/>
            <person name="Castanera R."/>
            <person name="Culley D."/>
            <person name="Daum C."/>
            <person name="Ezra D."/>
            <person name="Gonzalez J."/>
            <person name="Henrissat B."/>
            <person name="Kuo A."/>
            <person name="Liang C."/>
            <person name="Lipzen A."/>
            <person name="Lutzoni F."/>
            <person name="Magnuson J."/>
            <person name="Mondo S."/>
            <person name="Nolan M."/>
            <person name="Ohm R."/>
            <person name="Pangilinan J."/>
            <person name="Park H.-J."/>
            <person name="Ramirez L."/>
            <person name="Alfaro M."/>
            <person name="Sun H."/>
            <person name="Tritt A."/>
            <person name="Yoshinaga Y."/>
            <person name="Zwiers L.-H."/>
            <person name="Turgeon B."/>
            <person name="Goodwin S."/>
            <person name="Spatafora J."/>
            <person name="Crous P."/>
            <person name="Grigoriev I."/>
        </authorList>
    </citation>
    <scope>NUCLEOTIDE SEQUENCE</scope>
    <source>
        <strain evidence="2">ATCC 36951</strain>
    </source>
</reference>
<accession>A0A6A6C0W3</accession>